<feature type="transmembrane region" description="Helical" evidence="2">
    <location>
        <begin position="328"/>
        <end position="348"/>
    </location>
</feature>
<keyword evidence="2" id="KW-0472">Membrane</keyword>
<dbReference type="InterPro" id="IPR001509">
    <property type="entry name" value="Epimerase_deHydtase"/>
</dbReference>
<evidence type="ECO:0000256" key="2">
    <source>
        <dbReference type="SAM" id="Phobius"/>
    </source>
</evidence>
<comment type="caution">
    <text evidence="4">The sequence shown here is derived from an EMBL/GenBank/DDBJ whole genome shotgun (WGS) entry which is preliminary data.</text>
</comment>
<dbReference type="SUPFAM" id="SSF51735">
    <property type="entry name" value="NAD(P)-binding Rossmann-fold domains"/>
    <property type="match status" value="1"/>
</dbReference>
<sequence length="725" mass="83911">MIVFLVGGESRLMDDLITKMEKEGHKTYLLTGKRDRRGKYRRVFERYDFPYDSESVQEIFSNVNPDLVLFLGAYDTNYDWSDARKESVRYTADLTNILSAYAFKQDGRFIYLSSEAVYGRSYSSDIHETEPASAKSFQAMALLQGENICRSYRDTRGMDTRILRFDHMYGIPRKGKTDRNPCFWMTLEMLKTNQIAANSRTVFSMIYQDDAVAFAYRAMMEESPKYPLYHITSGEAITQMNLAELIRQNADGVEIRDDTVGEGFRLVLDGSRYQEEFDGKIFVPYEKGVKAVVTYMQKHSSSFLQRDDAGAGWGNRVWSLLCRIFRMLVPYIENLICFIPFFMINNRVVGSQYFSKLDAYLLYVLLFAIVYGQQQAIFSALLATVGYCFRQMYHQSGLEVLMDYSTYIWMAQLFILGMVVGYMRDQILQIKKDDEEEIGYLRGQLGDMTEINDSNVRMKQLFELQLVNQKDSLGKIYEITSSLERYGAYEVLFYAAQTISKLMNTEDVAIYTVANRVYARLFSFTSPTARKMGNSIRYPEMEAMYEDLKEHRVYINKTMDERYPLMAQAIYAEDEMQIILMLWGLPWDRMNLAESNRLTVISYLIQNAVVRANRYLEALHEHRYLENSKILEKDAFTQLVAAFFEAKRNGLTECSLVRIVCSSEDYKKAGEILEQKLRQTDYIGILDGGLHVLLSNTDEENAKGVILRFGEEGLKSILVNREVAA</sequence>
<dbReference type="PANTHER" id="PTHR43000">
    <property type="entry name" value="DTDP-D-GLUCOSE 4,6-DEHYDRATASE-RELATED"/>
    <property type="match status" value="1"/>
</dbReference>
<dbReference type="Proteomes" id="UP000737612">
    <property type="component" value="Unassembled WGS sequence"/>
</dbReference>
<dbReference type="Pfam" id="PF01370">
    <property type="entry name" value="Epimerase"/>
    <property type="match status" value="1"/>
</dbReference>
<evidence type="ECO:0000313" key="4">
    <source>
        <dbReference type="EMBL" id="MBN2954104.1"/>
    </source>
</evidence>
<dbReference type="AlphaFoldDB" id="A0A938Z9U4"/>
<protein>
    <submittedName>
        <fullName evidence="4">NAD(P)-dependent oxidoreductase</fullName>
    </submittedName>
</protein>
<comment type="similarity">
    <text evidence="1">Belongs to the NAD(P)-dependent epimerase/dehydratase family.</text>
</comment>
<reference evidence="4" key="1">
    <citation type="submission" date="2021-02" db="EMBL/GenBank/DDBJ databases">
        <title>Metagenome-assembled genomes from human diarrheal sample B26.</title>
        <authorList>
            <person name="Ateba T.P."/>
            <person name="Alayande K.A."/>
            <person name="Mwanza M."/>
        </authorList>
    </citation>
    <scope>NUCLEOTIDE SEQUENCE</scope>
    <source>
        <strain evidence="4">06WH</strain>
    </source>
</reference>
<evidence type="ECO:0000313" key="5">
    <source>
        <dbReference type="Proteomes" id="UP000737612"/>
    </source>
</evidence>
<gene>
    <name evidence="4" type="ORF">JTJ23_11070</name>
</gene>
<feature type="transmembrane region" description="Helical" evidence="2">
    <location>
        <begin position="360"/>
        <end position="384"/>
    </location>
</feature>
<keyword evidence="2" id="KW-0812">Transmembrane</keyword>
<feature type="domain" description="NAD-dependent epimerase/dehydratase" evidence="3">
    <location>
        <begin position="17"/>
        <end position="221"/>
    </location>
</feature>
<dbReference type="EMBL" id="JAFHBD010000057">
    <property type="protein sequence ID" value="MBN2954104.1"/>
    <property type="molecule type" value="Genomic_DNA"/>
</dbReference>
<keyword evidence="2" id="KW-1133">Transmembrane helix</keyword>
<evidence type="ECO:0000256" key="1">
    <source>
        <dbReference type="ARBA" id="ARBA00007637"/>
    </source>
</evidence>
<organism evidence="4 5">
    <name type="scientific">Fusicatenibacter saccharivorans</name>
    <dbReference type="NCBI Taxonomy" id="1150298"/>
    <lineage>
        <taxon>Bacteria</taxon>
        <taxon>Bacillati</taxon>
        <taxon>Bacillota</taxon>
        <taxon>Clostridia</taxon>
        <taxon>Lachnospirales</taxon>
        <taxon>Lachnospiraceae</taxon>
        <taxon>Fusicatenibacter</taxon>
    </lineage>
</organism>
<feature type="transmembrane region" description="Helical" evidence="2">
    <location>
        <begin position="404"/>
        <end position="423"/>
    </location>
</feature>
<name>A0A938Z9U4_9FIRM</name>
<accession>A0A938Z9U4</accession>
<dbReference type="Gene3D" id="3.40.50.720">
    <property type="entry name" value="NAD(P)-binding Rossmann-like Domain"/>
    <property type="match status" value="1"/>
</dbReference>
<evidence type="ECO:0000259" key="3">
    <source>
        <dbReference type="Pfam" id="PF01370"/>
    </source>
</evidence>
<dbReference type="InterPro" id="IPR036291">
    <property type="entry name" value="NAD(P)-bd_dom_sf"/>
</dbReference>
<proteinExistence type="inferred from homology"/>